<dbReference type="STRING" id="679197.HMPREF9336_00992"/>
<comment type="similarity">
    <text evidence="1 4">Belongs to the short-chain dehydrogenases/reductases (SDR) family.</text>
</comment>
<dbReference type="EMBL" id="ACZI02000003">
    <property type="protein sequence ID" value="EFV14075.1"/>
    <property type="molecule type" value="Genomic_DNA"/>
</dbReference>
<dbReference type="PROSITE" id="PS00061">
    <property type="entry name" value="ADH_SHORT"/>
    <property type="match status" value="1"/>
</dbReference>
<evidence type="ECO:0000256" key="4">
    <source>
        <dbReference type="RuleBase" id="RU000363"/>
    </source>
</evidence>
<accession>E5XNG3</accession>
<dbReference type="NCBIfam" id="NF004196">
    <property type="entry name" value="PRK05650.1"/>
    <property type="match status" value="1"/>
</dbReference>
<dbReference type="Proteomes" id="UP000004816">
    <property type="component" value="Unassembled WGS sequence"/>
</dbReference>
<comment type="caution">
    <text evidence="6">The sequence shown here is derived from an EMBL/GenBank/DDBJ whole genome shotgun (WGS) entry which is preliminary data.</text>
</comment>
<protein>
    <recommendedName>
        <fullName evidence="5">Ketoreductase domain-containing protein</fullName>
    </recommendedName>
</protein>
<reference evidence="6 7" key="1">
    <citation type="journal article" date="2011" name="Stand. Genomic Sci.">
        <title>High quality draft genome sequence of Segniliparus rugosus CDC 945(T)= (ATCC BAA-974(T)).</title>
        <authorList>
            <person name="Earl A.M."/>
            <person name="Desjardins C.A."/>
            <person name="Fitzgerald M.G."/>
            <person name="Arachchi H.M."/>
            <person name="Zeng Q."/>
            <person name="Mehta T."/>
            <person name="Griggs A."/>
            <person name="Birren B.W."/>
            <person name="Toney N.C."/>
            <person name="Carr J."/>
            <person name="Posey J."/>
            <person name="Butler W.R."/>
        </authorList>
    </citation>
    <scope>NUCLEOTIDE SEQUENCE [LARGE SCALE GENOMIC DNA]</scope>
    <source>
        <strain evidence="7">ATCC BAA-974 / DSM 45345 / CCUG 50838 / CIP 108380 / JCM 13579 / CDC 945</strain>
    </source>
</reference>
<evidence type="ECO:0000313" key="6">
    <source>
        <dbReference type="EMBL" id="EFV14075.1"/>
    </source>
</evidence>
<evidence type="ECO:0000256" key="1">
    <source>
        <dbReference type="ARBA" id="ARBA00006484"/>
    </source>
</evidence>
<keyword evidence="3" id="KW-0560">Oxidoreductase</keyword>
<evidence type="ECO:0000256" key="3">
    <source>
        <dbReference type="ARBA" id="ARBA00023002"/>
    </source>
</evidence>
<dbReference type="GO" id="GO:0016491">
    <property type="term" value="F:oxidoreductase activity"/>
    <property type="evidence" value="ECO:0007669"/>
    <property type="project" value="UniProtKB-KW"/>
</dbReference>
<organism evidence="6 7">
    <name type="scientific">Segniliparus rugosus (strain ATCC BAA-974 / DSM 45345 / CCUG 50838 / CIP 108380 / JCM 13579 / CDC 945)</name>
    <dbReference type="NCBI Taxonomy" id="679197"/>
    <lineage>
        <taxon>Bacteria</taxon>
        <taxon>Bacillati</taxon>
        <taxon>Actinomycetota</taxon>
        <taxon>Actinomycetes</taxon>
        <taxon>Mycobacteriales</taxon>
        <taxon>Segniliparaceae</taxon>
        <taxon>Segniliparus</taxon>
    </lineage>
</organism>
<dbReference type="AlphaFoldDB" id="E5XNG3"/>
<dbReference type="OrthoDB" id="210852at2"/>
<evidence type="ECO:0000259" key="5">
    <source>
        <dbReference type="SMART" id="SM00822"/>
    </source>
</evidence>
<keyword evidence="2" id="KW-0521">NADP</keyword>
<dbReference type="Pfam" id="PF00106">
    <property type="entry name" value="adh_short"/>
    <property type="match status" value="1"/>
</dbReference>
<dbReference type="InterPro" id="IPR002347">
    <property type="entry name" value="SDR_fam"/>
</dbReference>
<dbReference type="RefSeq" id="WP_007468410.1">
    <property type="nucleotide sequence ID" value="NZ_KI391954.1"/>
</dbReference>
<dbReference type="PRINTS" id="PR00081">
    <property type="entry name" value="GDHRDH"/>
</dbReference>
<dbReference type="SMART" id="SM00822">
    <property type="entry name" value="PKS_KR"/>
    <property type="match status" value="1"/>
</dbReference>
<sequence length="274" mass="29812">MGERVLVTGAASGLGLQIALRFARAGAKVLIADVNDEAGEKAREEVSRYVEAAYRRLDVTDPDAWPEAIAWCEREWGGLDVLVNNAGVAAAGEFERISPQDWDWILQINLLGVVWGARAATELFKRQRSGHIVNVASLAGLMNLPGMTSYNVTKAGVISLSETLRHELAPHGIKTTVVCPAFFATNLADRMRSTDPFFTELTGKLMRGSKITAAQVADAVFRAVRQGRFLLVLPFEGRRTYLAKKYLSPVVDVFIARGWARARASLARKGAAAG</sequence>
<dbReference type="InterPro" id="IPR020904">
    <property type="entry name" value="Sc_DH/Rdtase_CS"/>
</dbReference>
<dbReference type="FunFam" id="3.40.50.720:FF:000084">
    <property type="entry name" value="Short-chain dehydrogenase reductase"/>
    <property type="match status" value="1"/>
</dbReference>
<dbReference type="InterPro" id="IPR057326">
    <property type="entry name" value="KR_dom"/>
</dbReference>
<dbReference type="SUPFAM" id="SSF51735">
    <property type="entry name" value="NAD(P)-binding Rossmann-fold domains"/>
    <property type="match status" value="1"/>
</dbReference>
<feature type="domain" description="Ketoreductase" evidence="5">
    <location>
        <begin position="3"/>
        <end position="194"/>
    </location>
</feature>
<proteinExistence type="inferred from homology"/>
<gene>
    <name evidence="6" type="ORF">HMPREF9336_00992</name>
</gene>
<dbReference type="CDD" id="cd05233">
    <property type="entry name" value="SDR_c"/>
    <property type="match status" value="1"/>
</dbReference>
<evidence type="ECO:0000313" key="7">
    <source>
        <dbReference type="Proteomes" id="UP000004816"/>
    </source>
</evidence>
<keyword evidence="7" id="KW-1185">Reference proteome</keyword>
<name>E5XNG3_SEGRC</name>
<dbReference type="HOGENOM" id="CLU_010194_2_1_11"/>
<dbReference type="PANTHER" id="PTHR43391:SF14">
    <property type="entry name" value="DEHYDROGENASE_REDUCTASE SDR FAMILY PROTEIN 7-LIKE"/>
    <property type="match status" value="1"/>
</dbReference>
<dbReference type="Gene3D" id="3.40.50.720">
    <property type="entry name" value="NAD(P)-binding Rossmann-like Domain"/>
    <property type="match status" value="1"/>
</dbReference>
<dbReference type="PRINTS" id="PR00080">
    <property type="entry name" value="SDRFAMILY"/>
</dbReference>
<dbReference type="eggNOG" id="COG4221">
    <property type="taxonomic scope" value="Bacteria"/>
</dbReference>
<evidence type="ECO:0000256" key="2">
    <source>
        <dbReference type="ARBA" id="ARBA00022857"/>
    </source>
</evidence>
<dbReference type="PANTHER" id="PTHR43391">
    <property type="entry name" value="RETINOL DEHYDROGENASE-RELATED"/>
    <property type="match status" value="1"/>
</dbReference>
<dbReference type="InterPro" id="IPR036291">
    <property type="entry name" value="NAD(P)-bd_dom_sf"/>
</dbReference>